<evidence type="ECO:0000256" key="2">
    <source>
        <dbReference type="ARBA" id="ARBA00005219"/>
    </source>
</evidence>
<evidence type="ECO:0000256" key="12">
    <source>
        <dbReference type="ARBA" id="ARBA00022842"/>
    </source>
</evidence>
<accession>E0SQD2</accession>
<comment type="cofactor">
    <cofactor evidence="1">
        <name>Mg(2+)</name>
        <dbReference type="ChEBI" id="CHEBI:18420"/>
    </cofactor>
</comment>
<evidence type="ECO:0000259" key="17">
    <source>
        <dbReference type="Pfam" id="PF01982"/>
    </source>
</evidence>
<keyword evidence="8" id="KW-0808">Transferase</keyword>
<dbReference type="GO" id="GO:0009398">
    <property type="term" value="P:FMN biosynthetic process"/>
    <property type="evidence" value="ECO:0007669"/>
    <property type="project" value="UniProtKB-UniPathway"/>
</dbReference>
<keyword evidence="19" id="KW-1185">Reference proteome</keyword>
<dbReference type="GO" id="GO:0000166">
    <property type="term" value="F:nucleotide binding"/>
    <property type="evidence" value="ECO:0007669"/>
    <property type="project" value="UniProtKB-KW"/>
</dbReference>
<gene>
    <name evidence="18" type="ordered locus">Igag_0233</name>
</gene>
<comment type="catalytic activity">
    <reaction evidence="16">
        <text>riboflavin + CTP = CDP + FMN + H(+)</text>
        <dbReference type="Rhea" id="RHEA:25021"/>
        <dbReference type="ChEBI" id="CHEBI:15378"/>
        <dbReference type="ChEBI" id="CHEBI:37563"/>
        <dbReference type="ChEBI" id="CHEBI:57986"/>
        <dbReference type="ChEBI" id="CHEBI:58069"/>
        <dbReference type="ChEBI" id="CHEBI:58210"/>
        <dbReference type="EC" id="2.7.1.161"/>
    </reaction>
</comment>
<keyword evidence="7" id="KW-0288">FMN</keyword>
<evidence type="ECO:0000256" key="16">
    <source>
        <dbReference type="ARBA" id="ARBA00047857"/>
    </source>
</evidence>
<dbReference type="EC" id="2.7.1.161" evidence="4"/>
<dbReference type="BioCyc" id="IAGG583356:GHAH-245-MONOMER"/>
<dbReference type="UniPathway" id="UPA00276">
    <property type="reaction ID" value="UER00929"/>
</dbReference>
<evidence type="ECO:0000256" key="5">
    <source>
        <dbReference type="ARBA" id="ARBA00017394"/>
    </source>
</evidence>
<protein>
    <recommendedName>
        <fullName evidence="5">Riboflavin kinase</fullName>
        <ecNumber evidence="4">2.7.1.161</ecNumber>
    </recommendedName>
    <alternativeName>
        <fullName evidence="14">CTP-dependent riboflavin kinase</fullName>
    </alternativeName>
    <alternativeName>
        <fullName evidence="15">CTP:riboflavin 5'-phosphotransferase</fullName>
    </alternativeName>
    <alternativeName>
        <fullName evidence="13">Flavokinase</fullName>
    </alternativeName>
</protein>
<evidence type="ECO:0000256" key="3">
    <source>
        <dbReference type="ARBA" id="ARBA00006428"/>
    </source>
</evidence>
<dbReference type="HOGENOM" id="CLU_140165_0_0_2"/>
<dbReference type="KEGG" id="iag:Igag_0233"/>
<comment type="similarity">
    <text evidence="3">Belongs to the archaeal riboflavin kinase family.</text>
</comment>
<dbReference type="STRING" id="583356.Igag_0233"/>
<sequence length="130" mass="14977">MKEMIVKVIGNVVSGLGEGKKYVDIYSDRIYEVLGIKPYKGTLNIAIRSEYIEQLSNCFEKGKVYVIEPPCNRYGRVFALKSILKDLEVYVIRPEKTRHGANIIEIISDKNLRELLELKDGDIIELYIYC</sequence>
<evidence type="ECO:0000256" key="1">
    <source>
        <dbReference type="ARBA" id="ARBA00001946"/>
    </source>
</evidence>
<dbReference type="InterPro" id="IPR023465">
    <property type="entry name" value="Riboflavin_kinase_dom_sf"/>
</dbReference>
<dbReference type="Proteomes" id="UP000001304">
    <property type="component" value="Chromosome"/>
</dbReference>
<dbReference type="InterPro" id="IPR039063">
    <property type="entry name" value="RibK_CTP-dep"/>
</dbReference>
<evidence type="ECO:0000256" key="10">
    <source>
        <dbReference type="ARBA" id="ARBA00022741"/>
    </source>
</evidence>
<dbReference type="InterPro" id="IPR023602">
    <property type="entry name" value="Riboflavin_kinase_CTP-dep"/>
</dbReference>
<dbReference type="SUPFAM" id="SSF82114">
    <property type="entry name" value="Riboflavin kinase-like"/>
    <property type="match status" value="1"/>
</dbReference>
<evidence type="ECO:0000256" key="13">
    <source>
        <dbReference type="ARBA" id="ARBA00029789"/>
    </source>
</evidence>
<keyword evidence="12" id="KW-0460">Magnesium</keyword>
<dbReference type="PANTHER" id="PTHR40706:SF1">
    <property type="entry name" value="RIBOFLAVIN KINASE"/>
    <property type="match status" value="1"/>
</dbReference>
<evidence type="ECO:0000313" key="18">
    <source>
        <dbReference type="EMBL" id="ADM27082.1"/>
    </source>
</evidence>
<evidence type="ECO:0000256" key="4">
    <source>
        <dbReference type="ARBA" id="ARBA00011987"/>
    </source>
</evidence>
<dbReference type="GO" id="GO:0008531">
    <property type="term" value="F:riboflavin kinase activity"/>
    <property type="evidence" value="ECO:0007669"/>
    <property type="project" value="InterPro"/>
</dbReference>
<evidence type="ECO:0000256" key="9">
    <source>
        <dbReference type="ARBA" id="ARBA00022723"/>
    </source>
</evidence>
<proteinExistence type="inferred from homology"/>
<dbReference type="AlphaFoldDB" id="E0SQD2"/>
<evidence type="ECO:0000256" key="6">
    <source>
        <dbReference type="ARBA" id="ARBA00022630"/>
    </source>
</evidence>
<keyword evidence="9" id="KW-0479">Metal-binding</keyword>
<evidence type="ECO:0000256" key="14">
    <source>
        <dbReference type="ARBA" id="ARBA00030544"/>
    </source>
</evidence>
<dbReference type="PANTHER" id="PTHR40706">
    <property type="entry name" value="RIBOFLAVIN KINASE"/>
    <property type="match status" value="1"/>
</dbReference>
<evidence type="ECO:0000256" key="15">
    <source>
        <dbReference type="ARBA" id="ARBA00033116"/>
    </source>
</evidence>
<keyword evidence="6" id="KW-0285">Flavoprotein</keyword>
<evidence type="ECO:0000256" key="8">
    <source>
        <dbReference type="ARBA" id="ARBA00022679"/>
    </source>
</evidence>
<dbReference type="GO" id="GO:0009231">
    <property type="term" value="P:riboflavin biosynthetic process"/>
    <property type="evidence" value="ECO:0007669"/>
    <property type="project" value="InterPro"/>
</dbReference>
<dbReference type="Pfam" id="PF01982">
    <property type="entry name" value="CTP-dep_RFKase"/>
    <property type="match status" value="1"/>
</dbReference>
<keyword evidence="11" id="KW-0418">Kinase</keyword>
<organism evidence="18 19">
    <name type="scientific">Ignisphaera aggregans (strain DSM 17230 / JCM 13409 / AQ1.S1)</name>
    <dbReference type="NCBI Taxonomy" id="583356"/>
    <lineage>
        <taxon>Archaea</taxon>
        <taxon>Thermoproteota</taxon>
        <taxon>Thermoprotei</taxon>
        <taxon>Desulfurococcales</taxon>
        <taxon>Desulfurococcaceae</taxon>
        <taxon>Ignisphaera</taxon>
    </lineage>
</organism>
<reference evidence="18 19" key="1">
    <citation type="journal article" date="2010" name="Stand. Genomic Sci.">
        <title>Complete genome sequence of Ignisphaera aggregans type strain (AQ1.S1).</title>
        <authorList>
            <person name="Goker M."/>
            <person name="Held B."/>
            <person name="Lapidus A."/>
            <person name="Nolan M."/>
            <person name="Spring S."/>
            <person name="Yasawong M."/>
            <person name="Lucas S."/>
            <person name="Glavina Del Rio T."/>
            <person name="Tice H."/>
            <person name="Cheng J.F."/>
            <person name="Goodwin L."/>
            <person name="Tapia R."/>
            <person name="Pitluck S."/>
            <person name="Liolios K."/>
            <person name="Ivanova N."/>
            <person name="Mavromatis K."/>
            <person name="Mikhailova N."/>
            <person name="Pati A."/>
            <person name="Chen A."/>
            <person name="Palaniappan K."/>
            <person name="Brambilla E."/>
            <person name="Land M."/>
            <person name="Hauser L."/>
            <person name="Chang Y.J."/>
            <person name="Jeffries C.D."/>
            <person name="Brettin T."/>
            <person name="Detter J.C."/>
            <person name="Han C."/>
            <person name="Rohde M."/>
            <person name="Sikorski J."/>
            <person name="Woyke T."/>
            <person name="Bristow J."/>
            <person name="Eisen J.A."/>
            <person name="Markowitz V."/>
            <person name="Hugenholtz P."/>
            <person name="Kyrpides N.C."/>
            <person name="Klenk H.P."/>
        </authorList>
    </citation>
    <scope>NUCLEOTIDE SEQUENCE [LARGE SCALE GENOMIC DNA]</scope>
    <source>
        <strain evidence="19">DSM 17230 / JCM 13409 / AQ1.S1</strain>
    </source>
</reference>
<dbReference type="GO" id="GO:0046872">
    <property type="term" value="F:metal ion binding"/>
    <property type="evidence" value="ECO:0007669"/>
    <property type="project" value="UniProtKB-KW"/>
</dbReference>
<evidence type="ECO:0000313" key="19">
    <source>
        <dbReference type="Proteomes" id="UP000001304"/>
    </source>
</evidence>
<feature type="domain" description="Riboflavin kinase" evidence="17">
    <location>
        <begin position="12"/>
        <end position="127"/>
    </location>
</feature>
<comment type="pathway">
    <text evidence="2">Cofactor biosynthesis; FMN biosynthesis; FMN from riboflavin (CTP route): step 1/1.</text>
</comment>
<name>E0SQD2_IGNAA</name>
<keyword evidence="10" id="KW-0547">Nucleotide-binding</keyword>
<dbReference type="Gene3D" id="2.40.30.30">
    <property type="entry name" value="Riboflavin kinase-like"/>
    <property type="match status" value="1"/>
</dbReference>
<evidence type="ECO:0000256" key="11">
    <source>
        <dbReference type="ARBA" id="ARBA00022777"/>
    </source>
</evidence>
<dbReference type="EMBL" id="CP002098">
    <property type="protein sequence ID" value="ADM27082.1"/>
    <property type="molecule type" value="Genomic_DNA"/>
</dbReference>
<evidence type="ECO:0000256" key="7">
    <source>
        <dbReference type="ARBA" id="ARBA00022643"/>
    </source>
</evidence>